<dbReference type="CDD" id="cd01318">
    <property type="entry name" value="DHOase_IIb"/>
    <property type="match status" value="1"/>
</dbReference>
<keyword evidence="8" id="KW-1185">Reference proteome</keyword>
<dbReference type="InterPro" id="IPR032466">
    <property type="entry name" value="Metal_Hydrolase"/>
</dbReference>
<evidence type="ECO:0000313" key="8">
    <source>
        <dbReference type="Proteomes" id="UP000654482"/>
    </source>
</evidence>
<sequence length="435" mass="47673">MSDLLIRNARILLPNENFLTGDVLIQEGKIVRVEPEISTSAAKEIDATGLTLLPGVIDPQVHFREPGLEYKEDLFTASCACARGGVTSFLEMPNTRPLTITQEALDDKLALAASKCLVNYGFFIGATPENLDALREANPTCGIKIFMGSSHGALLVSREAEIEPIFAKGTRLIAVHAEDQARINERRKQFQGITEPAIHSQIQDNQAALNATILALKLSKKYQRRLHILHLSTGEEAELLRQDKPSWVTAEVTPQHLLLNSSAYEKIGTLAQMNPPLRAPKDNEVLWQALLDGVIDFIATDHAPHTLEEKGKGYPQSPSGMPGVETSLALMLTQAVQGRCSVAQVSHWMSAAVAKAYGIPNKGLIAPNYDADIVLVDLENYRPVLREELQTKCGWSPFEGWDLTGWAQYTIVGGQVVYDRGKLDTTVRGTALSFS</sequence>
<evidence type="ECO:0000256" key="3">
    <source>
        <dbReference type="ARBA" id="ARBA00010286"/>
    </source>
</evidence>
<dbReference type="SUPFAM" id="SSF51338">
    <property type="entry name" value="Composite domain of metallo-dependent hydrolases"/>
    <property type="match status" value="1"/>
</dbReference>
<evidence type="ECO:0000256" key="1">
    <source>
        <dbReference type="ARBA" id="ARBA00001947"/>
    </source>
</evidence>
<dbReference type="AlphaFoldDB" id="A0A8J7E0B1"/>
<dbReference type="NCBIfam" id="NF005751">
    <property type="entry name" value="PRK07575.1"/>
    <property type="match status" value="1"/>
</dbReference>
<feature type="domain" description="Amidohydrolase-related" evidence="6">
    <location>
        <begin position="51"/>
        <end position="417"/>
    </location>
</feature>
<dbReference type="GO" id="GO:0046872">
    <property type="term" value="F:metal ion binding"/>
    <property type="evidence" value="ECO:0007669"/>
    <property type="project" value="UniProtKB-KW"/>
</dbReference>
<dbReference type="GO" id="GO:0004038">
    <property type="term" value="F:allantoinase activity"/>
    <property type="evidence" value="ECO:0007669"/>
    <property type="project" value="TreeGrafter"/>
</dbReference>
<dbReference type="GO" id="GO:0005737">
    <property type="term" value="C:cytoplasm"/>
    <property type="evidence" value="ECO:0007669"/>
    <property type="project" value="TreeGrafter"/>
</dbReference>
<dbReference type="PANTHER" id="PTHR43668:SF4">
    <property type="entry name" value="ALLANTOINASE"/>
    <property type="match status" value="1"/>
</dbReference>
<dbReference type="Proteomes" id="UP000654482">
    <property type="component" value="Unassembled WGS sequence"/>
</dbReference>
<dbReference type="Gene3D" id="2.30.40.10">
    <property type="entry name" value="Urease, subunit C, domain 1"/>
    <property type="match status" value="1"/>
</dbReference>
<evidence type="ECO:0000256" key="2">
    <source>
        <dbReference type="ARBA" id="ARBA00002368"/>
    </source>
</evidence>
<comment type="function">
    <text evidence="2">Catalyzes the reversible cyclization of carbamoyl aspartate to dihydroorotate.</text>
</comment>
<evidence type="ECO:0000256" key="4">
    <source>
        <dbReference type="ARBA" id="ARBA00022723"/>
    </source>
</evidence>
<dbReference type="RefSeq" id="WP_194032185.1">
    <property type="nucleotide sequence ID" value="NZ_JADEWZ010000079.1"/>
</dbReference>
<keyword evidence="4" id="KW-0479">Metal-binding</keyword>
<accession>A0A8J7E0B1</accession>
<evidence type="ECO:0000313" key="7">
    <source>
        <dbReference type="EMBL" id="MBE9119091.1"/>
    </source>
</evidence>
<comment type="similarity">
    <text evidence="3">Belongs to the metallo-dependent hydrolases superfamily. DHOase family. Class I DHOase subfamily.</text>
</comment>
<proteinExistence type="inferred from homology"/>
<dbReference type="PROSITE" id="PS00483">
    <property type="entry name" value="DIHYDROOROTASE_2"/>
    <property type="match status" value="1"/>
</dbReference>
<evidence type="ECO:0000259" key="6">
    <source>
        <dbReference type="Pfam" id="PF01979"/>
    </source>
</evidence>
<dbReference type="NCBIfam" id="TIGR00857">
    <property type="entry name" value="pyrC_multi"/>
    <property type="match status" value="1"/>
</dbReference>
<dbReference type="Gene3D" id="3.20.20.140">
    <property type="entry name" value="Metal-dependent hydrolases"/>
    <property type="match status" value="1"/>
</dbReference>
<dbReference type="InterPro" id="IPR050138">
    <property type="entry name" value="DHOase/Allantoinase_Hydrolase"/>
</dbReference>
<protein>
    <submittedName>
        <fullName evidence="7">Dihydroorotase</fullName>
    </submittedName>
</protein>
<comment type="cofactor">
    <cofactor evidence="1">
        <name>Zn(2+)</name>
        <dbReference type="ChEBI" id="CHEBI:29105"/>
    </cofactor>
</comment>
<dbReference type="PANTHER" id="PTHR43668">
    <property type="entry name" value="ALLANTOINASE"/>
    <property type="match status" value="1"/>
</dbReference>
<dbReference type="InterPro" id="IPR011059">
    <property type="entry name" value="Metal-dep_hydrolase_composite"/>
</dbReference>
<evidence type="ECO:0000256" key="5">
    <source>
        <dbReference type="ARBA" id="ARBA00022801"/>
    </source>
</evidence>
<organism evidence="7 8">
    <name type="scientific">Lusitaniella coriacea LEGE 07157</name>
    <dbReference type="NCBI Taxonomy" id="945747"/>
    <lineage>
        <taxon>Bacteria</taxon>
        <taxon>Bacillati</taxon>
        <taxon>Cyanobacteriota</taxon>
        <taxon>Cyanophyceae</taxon>
        <taxon>Spirulinales</taxon>
        <taxon>Lusitaniellaceae</taxon>
        <taxon>Lusitaniella</taxon>
    </lineage>
</organism>
<dbReference type="InterPro" id="IPR006680">
    <property type="entry name" value="Amidohydro-rel"/>
</dbReference>
<dbReference type="SUPFAM" id="SSF51556">
    <property type="entry name" value="Metallo-dependent hydrolases"/>
    <property type="match status" value="1"/>
</dbReference>
<reference evidence="7" key="1">
    <citation type="submission" date="2020-10" db="EMBL/GenBank/DDBJ databases">
        <authorList>
            <person name="Castelo-Branco R."/>
            <person name="Eusebio N."/>
            <person name="Adriana R."/>
            <person name="Vieira A."/>
            <person name="Brugerolle De Fraissinette N."/>
            <person name="Rezende De Castro R."/>
            <person name="Schneider M.P."/>
            <person name="Vasconcelos V."/>
            <person name="Leao P.N."/>
        </authorList>
    </citation>
    <scope>NUCLEOTIDE SEQUENCE</scope>
    <source>
        <strain evidence="7">LEGE 07157</strain>
    </source>
</reference>
<dbReference type="InterPro" id="IPR002195">
    <property type="entry name" value="Dihydroorotase_CS"/>
</dbReference>
<dbReference type="GO" id="GO:0006145">
    <property type="term" value="P:purine nucleobase catabolic process"/>
    <property type="evidence" value="ECO:0007669"/>
    <property type="project" value="TreeGrafter"/>
</dbReference>
<keyword evidence="5" id="KW-0378">Hydrolase</keyword>
<gene>
    <name evidence="7" type="ORF">IQ249_24855</name>
</gene>
<dbReference type="EMBL" id="JADEWZ010000079">
    <property type="protein sequence ID" value="MBE9119091.1"/>
    <property type="molecule type" value="Genomic_DNA"/>
</dbReference>
<name>A0A8J7E0B1_9CYAN</name>
<dbReference type="Pfam" id="PF01979">
    <property type="entry name" value="Amidohydro_1"/>
    <property type="match status" value="1"/>
</dbReference>
<comment type="caution">
    <text evidence="7">The sequence shown here is derived from an EMBL/GenBank/DDBJ whole genome shotgun (WGS) entry which is preliminary data.</text>
</comment>